<sequence>MAANDYQWPTLSIRDEMSDFWEGWPEVIARSRTNGFIRSSPDLMLAVLVTIAAFLFLVLAKLFGIASFIWSRLVPWGSYHRARRERSKRDASFRLMFLKPASKNVVRHPLTRPSSPAAVPGFSDYRKDLFFGRLPAEIRQSIQLYAFGERTVHMDLQFERPLNLVEEKPYPSWDIHAKIYQTTTTPDAHLSTSEEMRWRWFSCVCHRFPPKGTQLSFGRRRNYPWGHFREPDVDLCLTGSGLCNEWPGEWPEKCQIGIMGWLLACRNAYIEGTRILYSTNTIHIASPVLLRSLQEVIPSQRISELTSLELVWKPKLLPLSLAFTSYRQTESELSRPKPLIFPALKFLRITFKRLVYGEIDEATGLVWPYESKALLADKLHNHLLPTIDRLLDRIVPPSTDVTISCSKWDWYEMIDMTLVEKQGEKKTKTQRADIEGLKCWREIPREETDPDETTSPGADEARIGNYERKSLREGYWIHMPIEDVHLNQGIDYDWTRHNLYRLGEKEYRYC</sequence>
<evidence type="ECO:0000259" key="2">
    <source>
        <dbReference type="Pfam" id="PF24864"/>
    </source>
</evidence>
<keyword evidence="4" id="KW-1185">Reference proteome</keyword>
<dbReference type="EMBL" id="JAZAVJ010000061">
    <property type="protein sequence ID" value="KAK7417073.1"/>
    <property type="molecule type" value="Genomic_DNA"/>
</dbReference>
<feature type="transmembrane region" description="Helical" evidence="1">
    <location>
        <begin position="43"/>
        <end position="70"/>
    </location>
</feature>
<reference evidence="3 4" key="1">
    <citation type="journal article" date="2025" name="Microbiol. Resour. Announc.">
        <title>Draft genome sequences for Neonectria magnoliae and Neonectria punicea, canker pathogens of Liriodendron tulipifera and Acer saccharum in West Virginia.</title>
        <authorList>
            <person name="Petronek H.M."/>
            <person name="Kasson M.T."/>
            <person name="Metheny A.M."/>
            <person name="Stauder C.M."/>
            <person name="Lovett B."/>
            <person name="Lynch S.C."/>
            <person name="Garnas J.R."/>
            <person name="Kasson L.R."/>
            <person name="Stajich J.E."/>
        </authorList>
    </citation>
    <scope>NUCLEOTIDE SEQUENCE [LARGE SCALE GENOMIC DNA]</scope>
    <source>
        <strain evidence="3 4">NRRL 64653</strain>
    </source>
</reference>
<keyword evidence="1" id="KW-0812">Transmembrane</keyword>
<keyword evidence="1" id="KW-1133">Transmembrane helix</keyword>
<dbReference type="Pfam" id="PF24864">
    <property type="entry name" value="DUF7730"/>
    <property type="match status" value="1"/>
</dbReference>
<feature type="domain" description="DUF7730" evidence="2">
    <location>
        <begin position="174"/>
        <end position="320"/>
    </location>
</feature>
<dbReference type="InterPro" id="IPR056632">
    <property type="entry name" value="DUF7730"/>
</dbReference>
<evidence type="ECO:0000313" key="4">
    <source>
        <dbReference type="Proteomes" id="UP001498476"/>
    </source>
</evidence>
<comment type="caution">
    <text evidence="3">The sequence shown here is derived from an EMBL/GenBank/DDBJ whole genome shotgun (WGS) entry which is preliminary data.</text>
</comment>
<accession>A0ABR1H7H8</accession>
<gene>
    <name evidence="3" type="ORF">QQX98_004834</name>
</gene>
<dbReference type="Proteomes" id="UP001498476">
    <property type="component" value="Unassembled WGS sequence"/>
</dbReference>
<protein>
    <recommendedName>
        <fullName evidence="2">DUF7730 domain-containing protein</fullName>
    </recommendedName>
</protein>
<organism evidence="3 4">
    <name type="scientific">Neonectria punicea</name>
    <dbReference type="NCBI Taxonomy" id="979145"/>
    <lineage>
        <taxon>Eukaryota</taxon>
        <taxon>Fungi</taxon>
        <taxon>Dikarya</taxon>
        <taxon>Ascomycota</taxon>
        <taxon>Pezizomycotina</taxon>
        <taxon>Sordariomycetes</taxon>
        <taxon>Hypocreomycetidae</taxon>
        <taxon>Hypocreales</taxon>
        <taxon>Nectriaceae</taxon>
        <taxon>Neonectria</taxon>
    </lineage>
</organism>
<evidence type="ECO:0000256" key="1">
    <source>
        <dbReference type="SAM" id="Phobius"/>
    </source>
</evidence>
<evidence type="ECO:0000313" key="3">
    <source>
        <dbReference type="EMBL" id="KAK7417073.1"/>
    </source>
</evidence>
<dbReference type="PANTHER" id="PTHR38790">
    <property type="entry name" value="2EXR DOMAIN-CONTAINING PROTEIN-RELATED"/>
    <property type="match status" value="1"/>
</dbReference>
<dbReference type="PANTHER" id="PTHR38790:SF4">
    <property type="entry name" value="2EXR DOMAIN-CONTAINING PROTEIN"/>
    <property type="match status" value="1"/>
</dbReference>
<keyword evidence="1" id="KW-0472">Membrane</keyword>
<name>A0ABR1H7H8_9HYPO</name>
<proteinExistence type="predicted"/>